<evidence type="ECO:0000313" key="3">
    <source>
        <dbReference type="Proteomes" id="UP001151079"/>
    </source>
</evidence>
<sequence length="325" mass="36088">MKKIITLVAILFITSHAFSQQIENGFSPQITDFSVPIGSGAYSGSNAIGSNPDKSFQDSWQHLLVVRHPNTNNNHQLQISSSMSQNDKLYFRKLSSGSPIAVNSDWYEVATRGTNTFTGSQSIDGNVGIGTTNPLNGLHIFKQNDFNGGSIRFGHSNSSDALLSFGWNNSTSDDAFKLSYSSHNSVSNIIDLLTIGINGNVGIGTTKPNNKLDVNGTIHSKEVKVDLEGWSWPDFVFKKEYNLPTLEEVERHINEKGHLENIPSEDEVLKNGINLGEMNAKLLQKIEELTLYSIQQSKEIQTLKDENKSFKLLSERVSRIEQQQK</sequence>
<feature type="chain" id="PRO_5040946926" evidence="1">
    <location>
        <begin position="20"/>
        <end position="325"/>
    </location>
</feature>
<reference evidence="2" key="1">
    <citation type="submission" date="2022-10" db="EMBL/GenBank/DDBJ databases">
        <title>Two novel species of Flavobacterium.</title>
        <authorList>
            <person name="Liu Q."/>
            <person name="Xin Y.-H."/>
        </authorList>
    </citation>
    <scope>NUCLEOTIDE SEQUENCE</scope>
    <source>
        <strain evidence="2">LS1R49</strain>
    </source>
</reference>
<proteinExistence type="predicted"/>
<evidence type="ECO:0000256" key="1">
    <source>
        <dbReference type="SAM" id="SignalP"/>
    </source>
</evidence>
<comment type="caution">
    <text evidence="2">The sequence shown here is derived from an EMBL/GenBank/DDBJ whole genome shotgun (WGS) entry which is preliminary data.</text>
</comment>
<gene>
    <name evidence="2" type="ORF">OIU83_10920</name>
</gene>
<protein>
    <submittedName>
        <fullName evidence="2">Uncharacterized protein</fullName>
    </submittedName>
</protein>
<dbReference type="EMBL" id="JAOZEW010000010">
    <property type="protein sequence ID" value="MCV9928169.1"/>
    <property type="molecule type" value="Genomic_DNA"/>
</dbReference>
<dbReference type="RefSeq" id="WP_264206291.1">
    <property type="nucleotide sequence ID" value="NZ_JAOZEW010000010.1"/>
</dbReference>
<dbReference type="Proteomes" id="UP001151079">
    <property type="component" value="Unassembled WGS sequence"/>
</dbReference>
<evidence type="ECO:0000313" key="2">
    <source>
        <dbReference type="EMBL" id="MCV9928169.1"/>
    </source>
</evidence>
<feature type="signal peptide" evidence="1">
    <location>
        <begin position="1"/>
        <end position="19"/>
    </location>
</feature>
<dbReference type="AlphaFoldDB" id="A0A9X3C4M2"/>
<accession>A0A9X3C4M2</accession>
<organism evidence="2 3">
    <name type="scientific">Flavobacterium shii</name>
    <dbReference type="NCBI Taxonomy" id="2987687"/>
    <lineage>
        <taxon>Bacteria</taxon>
        <taxon>Pseudomonadati</taxon>
        <taxon>Bacteroidota</taxon>
        <taxon>Flavobacteriia</taxon>
        <taxon>Flavobacteriales</taxon>
        <taxon>Flavobacteriaceae</taxon>
        <taxon>Flavobacterium</taxon>
    </lineage>
</organism>
<keyword evidence="1" id="KW-0732">Signal</keyword>
<name>A0A9X3C4M2_9FLAO</name>
<keyword evidence="3" id="KW-1185">Reference proteome</keyword>